<gene>
    <name evidence="2" type="ORF">LOC71_01145</name>
</gene>
<sequence length="194" mass="21144">MATSFNSRRKLLLAAILGCMAVSTVQTQIASADWGTLVHQMHIGYHRNVAWPDPFNEADAMQVVMPFEAMKRNGWRMHNTIGHELFRAGDGALLAAGQNRVRWIATQAPESRREIYVLRGNTPAETEARMKAVRNAVDGYVLAGQPQPQVLVTTVEPATSPGVIATKINRERLDQMAAPKLPTTSAAGTAGITQ</sequence>
<organism evidence="2 3">
    <name type="scientific">Rhodopirellula halodulae</name>
    <dbReference type="NCBI Taxonomy" id="2894198"/>
    <lineage>
        <taxon>Bacteria</taxon>
        <taxon>Pseudomonadati</taxon>
        <taxon>Planctomycetota</taxon>
        <taxon>Planctomycetia</taxon>
        <taxon>Pirellulales</taxon>
        <taxon>Pirellulaceae</taxon>
        <taxon>Rhodopirellula</taxon>
    </lineage>
</organism>
<dbReference type="RefSeq" id="WP_230270579.1">
    <property type="nucleotide sequence ID" value="NZ_JAJKFW010000003.1"/>
</dbReference>
<dbReference type="Proteomes" id="UP001430306">
    <property type="component" value="Unassembled WGS sequence"/>
</dbReference>
<evidence type="ECO:0000313" key="2">
    <source>
        <dbReference type="EMBL" id="MCC9640862.1"/>
    </source>
</evidence>
<comment type="caution">
    <text evidence="2">The sequence shown here is derived from an EMBL/GenBank/DDBJ whole genome shotgun (WGS) entry which is preliminary data.</text>
</comment>
<evidence type="ECO:0000313" key="3">
    <source>
        <dbReference type="Proteomes" id="UP001430306"/>
    </source>
</evidence>
<keyword evidence="1" id="KW-0732">Signal</keyword>
<name>A0ABS8NBB9_9BACT</name>
<dbReference type="EMBL" id="JAJKFW010000003">
    <property type="protein sequence ID" value="MCC9640862.1"/>
    <property type="molecule type" value="Genomic_DNA"/>
</dbReference>
<feature type="chain" id="PRO_5045797508" evidence="1">
    <location>
        <begin position="28"/>
        <end position="194"/>
    </location>
</feature>
<evidence type="ECO:0000256" key="1">
    <source>
        <dbReference type="SAM" id="SignalP"/>
    </source>
</evidence>
<keyword evidence="3" id="KW-1185">Reference proteome</keyword>
<proteinExistence type="predicted"/>
<feature type="signal peptide" evidence="1">
    <location>
        <begin position="1"/>
        <end position="27"/>
    </location>
</feature>
<accession>A0ABS8NBB9</accession>
<reference evidence="2" key="1">
    <citation type="submission" date="2021-11" db="EMBL/GenBank/DDBJ databases">
        <title>Genome sequence.</title>
        <authorList>
            <person name="Sun Q."/>
        </authorList>
    </citation>
    <scope>NUCLEOTIDE SEQUENCE</scope>
    <source>
        <strain evidence="2">JC740</strain>
    </source>
</reference>
<protein>
    <submittedName>
        <fullName evidence="2">Uncharacterized protein</fullName>
    </submittedName>
</protein>